<dbReference type="Proteomes" id="UP000805193">
    <property type="component" value="Unassembled WGS sequence"/>
</dbReference>
<name>A0AC60QSZ9_IXOPE</name>
<dbReference type="EMBL" id="JABSTQ010004342">
    <property type="protein sequence ID" value="KAG0442529.1"/>
    <property type="molecule type" value="Genomic_DNA"/>
</dbReference>
<comment type="caution">
    <text evidence="1">The sequence shown here is derived from an EMBL/GenBank/DDBJ whole genome shotgun (WGS) entry which is preliminary data.</text>
</comment>
<proteinExistence type="predicted"/>
<organism evidence="1 2">
    <name type="scientific">Ixodes persulcatus</name>
    <name type="common">Taiga tick</name>
    <dbReference type="NCBI Taxonomy" id="34615"/>
    <lineage>
        <taxon>Eukaryota</taxon>
        <taxon>Metazoa</taxon>
        <taxon>Ecdysozoa</taxon>
        <taxon>Arthropoda</taxon>
        <taxon>Chelicerata</taxon>
        <taxon>Arachnida</taxon>
        <taxon>Acari</taxon>
        <taxon>Parasitiformes</taxon>
        <taxon>Ixodida</taxon>
        <taxon>Ixodoidea</taxon>
        <taxon>Ixodidae</taxon>
        <taxon>Ixodinae</taxon>
        <taxon>Ixodes</taxon>
    </lineage>
</organism>
<reference evidence="1 2" key="1">
    <citation type="journal article" date="2020" name="Cell">
        <title>Large-Scale Comparative Analyses of Tick Genomes Elucidate Their Genetic Diversity and Vector Capacities.</title>
        <authorList>
            <consortium name="Tick Genome and Microbiome Consortium (TIGMIC)"/>
            <person name="Jia N."/>
            <person name="Wang J."/>
            <person name="Shi W."/>
            <person name="Du L."/>
            <person name="Sun Y."/>
            <person name="Zhan W."/>
            <person name="Jiang J.F."/>
            <person name="Wang Q."/>
            <person name="Zhang B."/>
            <person name="Ji P."/>
            <person name="Bell-Sakyi L."/>
            <person name="Cui X.M."/>
            <person name="Yuan T.T."/>
            <person name="Jiang B.G."/>
            <person name="Yang W.F."/>
            <person name="Lam T.T."/>
            <person name="Chang Q.C."/>
            <person name="Ding S.J."/>
            <person name="Wang X.J."/>
            <person name="Zhu J.G."/>
            <person name="Ruan X.D."/>
            <person name="Zhao L."/>
            <person name="Wei J.T."/>
            <person name="Ye R.Z."/>
            <person name="Que T.C."/>
            <person name="Du C.H."/>
            <person name="Zhou Y.H."/>
            <person name="Cheng J.X."/>
            <person name="Dai P.F."/>
            <person name="Guo W.B."/>
            <person name="Han X.H."/>
            <person name="Huang E.J."/>
            <person name="Li L.F."/>
            <person name="Wei W."/>
            <person name="Gao Y.C."/>
            <person name="Liu J.Z."/>
            <person name="Shao H.Z."/>
            <person name="Wang X."/>
            <person name="Wang C.C."/>
            <person name="Yang T.C."/>
            <person name="Huo Q.B."/>
            <person name="Li W."/>
            <person name="Chen H.Y."/>
            <person name="Chen S.E."/>
            <person name="Zhou L.G."/>
            <person name="Ni X.B."/>
            <person name="Tian J.H."/>
            <person name="Sheng Y."/>
            <person name="Liu T."/>
            <person name="Pan Y.S."/>
            <person name="Xia L.Y."/>
            <person name="Li J."/>
            <person name="Zhao F."/>
            <person name="Cao W.C."/>
        </authorList>
    </citation>
    <scope>NUCLEOTIDE SEQUENCE [LARGE SCALE GENOMIC DNA]</scope>
    <source>
        <strain evidence="1">Iper-2018</strain>
    </source>
</reference>
<gene>
    <name evidence="1" type="ORF">HPB47_015673</name>
</gene>
<keyword evidence="2" id="KW-1185">Reference proteome</keyword>
<evidence type="ECO:0000313" key="2">
    <source>
        <dbReference type="Proteomes" id="UP000805193"/>
    </source>
</evidence>
<protein>
    <submittedName>
        <fullName evidence="1">Uncharacterized protein</fullName>
    </submittedName>
</protein>
<accession>A0AC60QSZ9</accession>
<evidence type="ECO:0000313" key="1">
    <source>
        <dbReference type="EMBL" id="KAG0442529.1"/>
    </source>
</evidence>
<sequence>MARFRSNVRTFLQVLLTAAVLRLVIAHPSGTPHVLPCGAGEVYETCFSSGCKEDTCDRRITAITICPRNCGMGCVCKKGLVRIGADCVDPSRCVATTTPSHRVVDVSECNGSETCEETKDDSSEESPRPRKEAIGQHGNAGWSASLSLIAILKIRFGNNTSGALINA</sequence>